<evidence type="ECO:0000313" key="8">
    <source>
        <dbReference type="EMBL" id="ADL04595.1"/>
    </source>
</evidence>
<dbReference type="PaxDb" id="610130-Closa_2016"/>
<comment type="similarity">
    <text evidence="1">Belongs to the peptidase C40 family.</text>
</comment>
<feature type="signal peptide" evidence="6">
    <location>
        <begin position="1"/>
        <end position="32"/>
    </location>
</feature>
<dbReference type="HOGENOM" id="CLU_017433_0_0_9"/>
<feature type="chain" id="PRO_5039595850" description="NlpC/P60 domain-containing protein" evidence="6">
    <location>
        <begin position="33"/>
        <end position="537"/>
    </location>
</feature>
<dbReference type="PANTHER" id="PTHR47359">
    <property type="entry name" value="PEPTIDOGLYCAN DL-ENDOPEPTIDASE CWLO"/>
    <property type="match status" value="1"/>
</dbReference>
<dbReference type="Pfam" id="PF00877">
    <property type="entry name" value="NLPC_P60"/>
    <property type="match status" value="1"/>
</dbReference>
<reference evidence="8" key="1">
    <citation type="submission" date="2010-07" db="EMBL/GenBank/DDBJ databases">
        <title>Complete sequence of Clostridium saccharolyticum WM1.</title>
        <authorList>
            <consortium name="US DOE Joint Genome Institute"/>
            <person name="Lucas S."/>
            <person name="Copeland A."/>
            <person name="Lapidus A."/>
            <person name="Cheng J.-F."/>
            <person name="Bruce D."/>
            <person name="Goodwin L."/>
            <person name="Pitluck S."/>
            <person name="Chertkov O."/>
            <person name="Detter J.C."/>
            <person name="Han C."/>
            <person name="Tapia R."/>
            <person name="Land M."/>
            <person name="Hauser L."/>
            <person name="Chang Y.-J."/>
            <person name="Jeffries C."/>
            <person name="Kyrpides N."/>
            <person name="Ivanova N."/>
            <person name="Mikhailova N."/>
            <person name="Mouttaki H."/>
            <person name="Lin L."/>
            <person name="Zhou J."/>
            <person name="Hemme C.L."/>
            <person name="Woyke T."/>
        </authorList>
    </citation>
    <scope>NUCLEOTIDE SEQUENCE [LARGE SCALE GENOMIC DNA]</scope>
    <source>
        <strain evidence="8">WM1</strain>
    </source>
</reference>
<name>D9R148_LACSW</name>
<accession>D9R148</accession>
<dbReference type="SUPFAM" id="SSF54001">
    <property type="entry name" value="Cysteine proteinases"/>
    <property type="match status" value="1"/>
</dbReference>
<dbReference type="GO" id="GO:0008234">
    <property type="term" value="F:cysteine-type peptidase activity"/>
    <property type="evidence" value="ECO:0007669"/>
    <property type="project" value="UniProtKB-KW"/>
</dbReference>
<dbReference type="OrthoDB" id="1734240at2"/>
<feature type="compositionally biased region" description="Low complexity" evidence="5">
    <location>
        <begin position="218"/>
        <end position="230"/>
    </location>
</feature>
<dbReference type="PROSITE" id="PS51935">
    <property type="entry name" value="NLPC_P60"/>
    <property type="match status" value="1"/>
</dbReference>
<dbReference type="PANTHER" id="PTHR47359:SF3">
    <property type="entry name" value="NLP_P60 DOMAIN-CONTAINING PROTEIN-RELATED"/>
    <property type="match status" value="1"/>
</dbReference>
<sequence length="537" mass="58368">MKVKKTVRVQLSAALFIALMSACLCTCSQSYSSPYDRLKILPEAEFPLPAKTMIEDSTEAAVPVAAEAPASYIPSLTAFNLAFLYGEGDSQEKSLGAEAAEVLSRKDSEWLASIYQLANESPEQIAKKLGIPSDSLKGISFHKIDIAFYDEKGRMISPQSNIQDIMAMANTYFYYTAPGDYDAFIQYAVKLWESSHSFQYSISQVYDCGGSLEEKPEATQPEQAATPAQAGMECNPESSAGPETASDNADTAGDTEKGKETEPSKEIGPGIALREAAAAISEPLETESPAETKAALPSVCPGHADLHVKAVIAGLADPMKGLFALDAVGNETISEGSWQGWTEENKTFASELAKQDWAECYGLTLSPSFITNPLSYEEIDRYMNRLPEGLSEDRKKLIHYALSSVGRVPYYWGGKPASAGYEKNHFGSLVTPDEKGRSMKGLDCSGWVSWVYWSALNKRLSWESTGGLVSCGSPAQRKDLQPGDIILKTGDDAHVVMFLSWESNGSMTVIHESSALANNVTISTMEANWPYCRKLID</sequence>
<dbReference type="Proteomes" id="UP000001662">
    <property type="component" value="Chromosome"/>
</dbReference>
<keyword evidence="9" id="KW-1185">Reference proteome</keyword>
<gene>
    <name evidence="8" type="ordered locus">Closa_2016</name>
</gene>
<dbReference type="GO" id="GO:0006508">
    <property type="term" value="P:proteolysis"/>
    <property type="evidence" value="ECO:0007669"/>
    <property type="project" value="UniProtKB-KW"/>
</dbReference>
<evidence type="ECO:0000259" key="7">
    <source>
        <dbReference type="PROSITE" id="PS51935"/>
    </source>
</evidence>
<keyword evidence="2" id="KW-0645">Protease</keyword>
<dbReference type="Gene3D" id="3.90.1720.10">
    <property type="entry name" value="endopeptidase domain like (from Nostoc punctiforme)"/>
    <property type="match status" value="1"/>
</dbReference>
<evidence type="ECO:0000256" key="4">
    <source>
        <dbReference type="ARBA" id="ARBA00022807"/>
    </source>
</evidence>
<dbReference type="InterPro" id="IPR051794">
    <property type="entry name" value="PG_Endopeptidase_C40"/>
</dbReference>
<keyword evidence="3" id="KW-0378">Hydrolase</keyword>
<keyword evidence="6" id="KW-0732">Signal</keyword>
<dbReference type="InterPro" id="IPR038765">
    <property type="entry name" value="Papain-like_cys_pep_sf"/>
</dbReference>
<evidence type="ECO:0000256" key="2">
    <source>
        <dbReference type="ARBA" id="ARBA00022670"/>
    </source>
</evidence>
<feature type="region of interest" description="Disordered" evidence="5">
    <location>
        <begin position="212"/>
        <end position="270"/>
    </location>
</feature>
<evidence type="ECO:0000256" key="1">
    <source>
        <dbReference type="ARBA" id="ARBA00007074"/>
    </source>
</evidence>
<dbReference type="RefSeq" id="WP_013272683.1">
    <property type="nucleotide sequence ID" value="NC_014376.1"/>
</dbReference>
<dbReference type="PROSITE" id="PS51257">
    <property type="entry name" value="PROKAR_LIPOPROTEIN"/>
    <property type="match status" value="1"/>
</dbReference>
<dbReference type="KEGG" id="csh:Closa_2016"/>
<feature type="domain" description="NlpC/P60" evidence="7">
    <location>
        <begin position="391"/>
        <end position="537"/>
    </location>
</feature>
<evidence type="ECO:0000256" key="5">
    <source>
        <dbReference type="SAM" id="MobiDB-lite"/>
    </source>
</evidence>
<evidence type="ECO:0000256" key="6">
    <source>
        <dbReference type="SAM" id="SignalP"/>
    </source>
</evidence>
<evidence type="ECO:0000256" key="3">
    <source>
        <dbReference type="ARBA" id="ARBA00022801"/>
    </source>
</evidence>
<proteinExistence type="inferred from homology"/>
<dbReference type="InterPro" id="IPR000064">
    <property type="entry name" value="NLP_P60_dom"/>
</dbReference>
<dbReference type="EMBL" id="CP002109">
    <property type="protein sequence ID" value="ADL04595.1"/>
    <property type="molecule type" value="Genomic_DNA"/>
</dbReference>
<protein>
    <recommendedName>
        <fullName evidence="7">NlpC/P60 domain-containing protein</fullName>
    </recommendedName>
</protein>
<dbReference type="AlphaFoldDB" id="D9R148"/>
<organism evidence="8 9">
    <name type="scientific">Lacrimispora saccharolytica (strain ATCC 35040 / DSM 2544 / NRCC 2533 / WM1)</name>
    <name type="common">Clostridium saccharolyticum</name>
    <dbReference type="NCBI Taxonomy" id="610130"/>
    <lineage>
        <taxon>Bacteria</taxon>
        <taxon>Bacillati</taxon>
        <taxon>Bacillota</taxon>
        <taxon>Clostridia</taxon>
        <taxon>Lachnospirales</taxon>
        <taxon>Lachnospiraceae</taxon>
        <taxon>Lacrimispora</taxon>
    </lineage>
</organism>
<evidence type="ECO:0000313" key="9">
    <source>
        <dbReference type="Proteomes" id="UP000001662"/>
    </source>
</evidence>
<dbReference type="eggNOG" id="COG0791">
    <property type="taxonomic scope" value="Bacteria"/>
</dbReference>
<feature type="compositionally biased region" description="Basic and acidic residues" evidence="5">
    <location>
        <begin position="254"/>
        <end position="265"/>
    </location>
</feature>
<keyword evidence="4" id="KW-0788">Thiol protease</keyword>
<dbReference type="STRING" id="610130.Closa_2016"/>